<sequence length="154" mass="17274">MKNLYESPPNLDAASVHIPRSFRVAAISLAVFAVLIGAIHLAPFLTRPIATWGWQNWWFGFAPAAYLLFAALVAVPCERWRPRFGMILLPTVLSPLLLVTGLILFASYLDFSNIFAGKYSWSQILHSLLILSLCPVVWYYLSLAAVRSFRMLSS</sequence>
<evidence type="ECO:0000313" key="2">
    <source>
        <dbReference type="EMBL" id="TWU58994.1"/>
    </source>
</evidence>
<keyword evidence="3" id="KW-1185">Reference proteome</keyword>
<keyword evidence="1" id="KW-1133">Transmembrane helix</keyword>
<proteinExistence type="predicted"/>
<dbReference type="Proteomes" id="UP000318288">
    <property type="component" value="Unassembled WGS sequence"/>
</dbReference>
<reference evidence="2 3" key="1">
    <citation type="submission" date="2019-02" db="EMBL/GenBank/DDBJ databases">
        <title>Deep-cultivation of Planctomycetes and their phenomic and genomic characterization uncovers novel biology.</title>
        <authorList>
            <person name="Wiegand S."/>
            <person name="Jogler M."/>
            <person name="Boedeker C."/>
            <person name="Pinto D."/>
            <person name="Vollmers J."/>
            <person name="Rivas-Marin E."/>
            <person name="Kohn T."/>
            <person name="Peeters S.H."/>
            <person name="Heuer A."/>
            <person name="Rast P."/>
            <person name="Oberbeckmann S."/>
            <person name="Bunk B."/>
            <person name="Jeske O."/>
            <person name="Meyerdierks A."/>
            <person name="Storesund J.E."/>
            <person name="Kallscheuer N."/>
            <person name="Luecker S."/>
            <person name="Lage O.M."/>
            <person name="Pohl T."/>
            <person name="Merkel B.J."/>
            <person name="Hornburger P."/>
            <person name="Mueller R.-W."/>
            <person name="Bruemmer F."/>
            <person name="Labrenz M."/>
            <person name="Spormann A.M."/>
            <person name="Op Den Camp H."/>
            <person name="Overmann J."/>
            <person name="Amann R."/>
            <person name="Jetten M.S.M."/>
            <person name="Mascher T."/>
            <person name="Medema M.H."/>
            <person name="Devos D.P."/>
            <person name="Kaster A.-K."/>
            <person name="Ovreas L."/>
            <person name="Rohde M."/>
            <person name="Galperin M.Y."/>
            <person name="Jogler C."/>
        </authorList>
    </citation>
    <scope>NUCLEOTIDE SEQUENCE [LARGE SCALE GENOMIC DNA]</scope>
    <source>
        <strain evidence="2 3">Poly51</strain>
    </source>
</reference>
<dbReference type="RefSeq" id="WP_246114352.1">
    <property type="nucleotide sequence ID" value="NZ_SJPW01000002.1"/>
</dbReference>
<accession>A0A5C6FFK2</accession>
<protein>
    <submittedName>
        <fullName evidence="2">Uncharacterized protein</fullName>
    </submittedName>
</protein>
<feature type="transmembrane region" description="Helical" evidence="1">
    <location>
        <begin position="121"/>
        <end position="141"/>
    </location>
</feature>
<gene>
    <name evidence="2" type="ORF">Poly51_17750</name>
</gene>
<name>A0A5C6FFK2_9BACT</name>
<evidence type="ECO:0000313" key="3">
    <source>
        <dbReference type="Proteomes" id="UP000318288"/>
    </source>
</evidence>
<feature type="transmembrane region" description="Helical" evidence="1">
    <location>
        <begin position="57"/>
        <end position="75"/>
    </location>
</feature>
<feature type="transmembrane region" description="Helical" evidence="1">
    <location>
        <begin position="87"/>
        <end position="109"/>
    </location>
</feature>
<keyword evidence="1" id="KW-0812">Transmembrane</keyword>
<organism evidence="2 3">
    <name type="scientific">Rubripirellula tenax</name>
    <dbReference type="NCBI Taxonomy" id="2528015"/>
    <lineage>
        <taxon>Bacteria</taxon>
        <taxon>Pseudomonadati</taxon>
        <taxon>Planctomycetota</taxon>
        <taxon>Planctomycetia</taxon>
        <taxon>Pirellulales</taxon>
        <taxon>Pirellulaceae</taxon>
        <taxon>Rubripirellula</taxon>
    </lineage>
</organism>
<evidence type="ECO:0000256" key="1">
    <source>
        <dbReference type="SAM" id="Phobius"/>
    </source>
</evidence>
<comment type="caution">
    <text evidence="2">The sequence shown here is derived from an EMBL/GenBank/DDBJ whole genome shotgun (WGS) entry which is preliminary data.</text>
</comment>
<dbReference type="EMBL" id="SJPW01000002">
    <property type="protein sequence ID" value="TWU58994.1"/>
    <property type="molecule type" value="Genomic_DNA"/>
</dbReference>
<dbReference type="AlphaFoldDB" id="A0A5C6FFK2"/>
<keyword evidence="1" id="KW-0472">Membrane</keyword>
<feature type="transmembrane region" description="Helical" evidence="1">
    <location>
        <begin position="21"/>
        <end position="45"/>
    </location>
</feature>